<name>A0ABU9IEI5_9SPHN</name>
<protein>
    <recommendedName>
        <fullName evidence="3">DUF4398 domain-containing protein</fullName>
    </recommendedName>
</protein>
<gene>
    <name evidence="1" type="ORF">AAEO60_09145</name>
</gene>
<organism evidence="1 2">
    <name type="scientific">Aurantiacibacter gilvus</name>
    <dbReference type="NCBI Taxonomy" id="3139141"/>
    <lineage>
        <taxon>Bacteria</taxon>
        <taxon>Pseudomonadati</taxon>
        <taxon>Pseudomonadota</taxon>
        <taxon>Alphaproteobacteria</taxon>
        <taxon>Sphingomonadales</taxon>
        <taxon>Erythrobacteraceae</taxon>
        <taxon>Aurantiacibacter</taxon>
    </lineage>
</organism>
<proteinExistence type="predicted"/>
<evidence type="ECO:0000313" key="1">
    <source>
        <dbReference type="EMBL" id="MEL1250835.1"/>
    </source>
</evidence>
<keyword evidence="2" id="KW-1185">Reference proteome</keyword>
<dbReference type="EMBL" id="JBBYHV010000001">
    <property type="protein sequence ID" value="MEL1250835.1"/>
    <property type="molecule type" value="Genomic_DNA"/>
</dbReference>
<comment type="caution">
    <text evidence="1">The sequence shown here is derived from an EMBL/GenBank/DDBJ whole genome shotgun (WGS) entry which is preliminary data.</text>
</comment>
<dbReference type="Proteomes" id="UP001497045">
    <property type="component" value="Unassembled WGS sequence"/>
</dbReference>
<accession>A0ABU9IEI5</accession>
<evidence type="ECO:0008006" key="3">
    <source>
        <dbReference type="Google" id="ProtNLM"/>
    </source>
</evidence>
<sequence>MSHVNHLIYLALPALLAGCAAPQGEYPSLAVRDTERVSGTMEVAPPPPPPPAQPPATLERLDQLVADARASHTQFLAAAPAARTSAQAAGGAATGSDSWGRAQVAIADLEARRSNAMIALADLDRLYVNAASAAEDLTPIVAARDEIGALVDEQNSIIDSLLGELQP</sequence>
<reference evidence="1 2" key="1">
    <citation type="submission" date="2024-04" db="EMBL/GenBank/DDBJ databases">
        <title>Aurantiacibacter sp. DGU6 16S ribosomal RNA gene Genome sequencing and assembly.</title>
        <authorList>
            <person name="Park S."/>
        </authorList>
    </citation>
    <scope>NUCLEOTIDE SEQUENCE [LARGE SCALE GENOMIC DNA]</scope>
    <source>
        <strain evidence="1 2">DGU6</strain>
    </source>
</reference>
<dbReference type="RefSeq" id="WP_341673342.1">
    <property type="nucleotide sequence ID" value="NZ_JBBYHV010000001.1"/>
</dbReference>
<evidence type="ECO:0000313" key="2">
    <source>
        <dbReference type="Proteomes" id="UP001497045"/>
    </source>
</evidence>